<dbReference type="PANTHER" id="PTHR43394">
    <property type="entry name" value="ATP-DEPENDENT PERMEASE MDL1, MITOCHONDRIAL"/>
    <property type="match status" value="1"/>
</dbReference>
<organism evidence="13 14">
    <name type="scientific">Blautia producta</name>
    <dbReference type="NCBI Taxonomy" id="33035"/>
    <lineage>
        <taxon>Bacteria</taxon>
        <taxon>Bacillati</taxon>
        <taxon>Bacillota</taxon>
        <taxon>Clostridia</taxon>
        <taxon>Lachnospirales</taxon>
        <taxon>Lachnospiraceae</taxon>
        <taxon>Blautia</taxon>
    </lineage>
</organism>
<dbReference type="GO" id="GO:0005886">
    <property type="term" value="C:plasma membrane"/>
    <property type="evidence" value="ECO:0007669"/>
    <property type="project" value="UniProtKB-SubCell"/>
</dbReference>
<evidence type="ECO:0000256" key="8">
    <source>
        <dbReference type="ARBA" id="ARBA00023136"/>
    </source>
</evidence>
<evidence type="ECO:0000259" key="11">
    <source>
        <dbReference type="PROSITE" id="PS50893"/>
    </source>
</evidence>
<evidence type="ECO:0000256" key="2">
    <source>
        <dbReference type="ARBA" id="ARBA00022448"/>
    </source>
</evidence>
<dbReference type="FunFam" id="1.20.1560.10:FF:000011">
    <property type="entry name" value="Multidrug ABC transporter ATP-binding protein"/>
    <property type="match status" value="1"/>
</dbReference>
<gene>
    <name evidence="13" type="ORF">E5259_08040</name>
</gene>
<dbReference type="InterPro" id="IPR027417">
    <property type="entry name" value="P-loop_NTPase"/>
</dbReference>
<proteinExistence type="predicted"/>
<dbReference type="CDD" id="cd03254">
    <property type="entry name" value="ABCC_Glucan_exporter_like"/>
    <property type="match status" value="1"/>
</dbReference>
<dbReference type="InterPro" id="IPR003593">
    <property type="entry name" value="AAA+_ATPase"/>
</dbReference>
<dbReference type="Proteomes" id="UP000515789">
    <property type="component" value="Chromosome"/>
</dbReference>
<dbReference type="InterPro" id="IPR017871">
    <property type="entry name" value="ABC_transporter-like_CS"/>
</dbReference>
<evidence type="ECO:0000256" key="5">
    <source>
        <dbReference type="ARBA" id="ARBA00022741"/>
    </source>
</evidence>
<keyword evidence="8 10" id="KW-0472">Membrane</keyword>
<keyword evidence="7 10" id="KW-1133">Transmembrane helix</keyword>
<feature type="region of interest" description="Disordered" evidence="9">
    <location>
        <begin position="1"/>
        <end position="24"/>
    </location>
</feature>
<evidence type="ECO:0000256" key="4">
    <source>
        <dbReference type="ARBA" id="ARBA00022692"/>
    </source>
</evidence>
<keyword evidence="3" id="KW-1003">Cell membrane</keyword>
<dbReference type="InterPro" id="IPR011527">
    <property type="entry name" value="ABC1_TM_dom"/>
</dbReference>
<dbReference type="RefSeq" id="WP_018598360.1">
    <property type="nucleotide sequence ID" value="NZ_AP031416.1"/>
</dbReference>
<protein>
    <submittedName>
        <fullName evidence="13">ABC transporter ATP-binding protein</fullName>
    </submittedName>
</protein>
<dbReference type="GO" id="GO:0016887">
    <property type="term" value="F:ATP hydrolysis activity"/>
    <property type="evidence" value="ECO:0007669"/>
    <property type="project" value="InterPro"/>
</dbReference>
<feature type="domain" description="ABC transporter" evidence="11">
    <location>
        <begin position="372"/>
        <end position="606"/>
    </location>
</feature>
<feature type="transmembrane region" description="Helical" evidence="10">
    <location>
        <begin position="285"/>
        <end position="303"/>
    </location>
</feature>
<dbReference type="GeneID" id="75055592"/>
<evidence type="ECO:0000256" key="6">
    <source>
        <dbReference type="ARBA" id="ARBA00022840"/>
    </source>
</evidence>
<dbReference type="PROSITE" id="PS00211">
    <property type="entry name" value="ABC_TRANSPORTER_1"/>
    <property type="match status" value="1"/>
</dbReference>
<keyword evidence="4 10" id="KW-0812">Transmembrane</keyword>
<dbReference type="CDD" id="cd18547">
    <property type="entry name" value="ABC_6TM_Tm288_like"/>
    <property type="match status" value="1"/>
</dbReference>
<keyword evidence="5" id="KW-0547">Nucleotide-binding</keyword>
<dbReference type="EMBL" id="CP039126">
    <property type="protein sequence ID" value="QMW77543.1"/>
    <property type="molecule type" value="Genomic_DNA"/>
</dbReference>
<evidence type="ECO:0000259" key="12">
    <source>
        <dbReference type="PROSITE" id="PS50929"/>
    </source>
</evidence>
<reference evidence="13 14" key="1">
    <citation type="submission" date="2019-04" db="EMBL/GenBank/DDBJ databases">
        <authorList>
            <person name="Schori C."/>
            <person name="Ahrens C."/>
        </authorList>
    </citation>
    <scope>NUCLEOTIDE SEQUENCE [LARGE SCALE GENOMIC DNA]</scope>
    <source>
        <strain evidence="13 14">DSM 2950</strain>
    </source>
</reference>
<comment type="subcellular location">
    <subcellularLocation>
        <location evidence="1">Cell membrane</location>
        <topology evidence="1">Multi-pass membrane protein</topology>
    </subcellularLocation>
</comment>
<accession>A0A7G5MSF0</accession>
<feature type="domain" description="ABC transmembrane type-1" evidence="12">
    <location>
        <begin position="46"/>
        <end position="338"/>
    </location>
</feature>
<sequence length="614" mass="68601">MSDTARRPRGPMGGHGKGMPGEKAKDFKGAMMRLVKYMERYKFRLILMVLFAVGGTVFNIVGPKILGKATTELFNGLVSKINGGSGINFDKIVQILLACLCLYLVSALLSFIQGFIMTGISNDVTYSLRKDISQKINRIPMKYFESRTHGEILSRITNDVDTLQMGINQSVTQLITSCTTLIGVLVMMLSINVWMTLAALLILPISMAIISKVMKHSQKYFQAQQKYLGEVNGQVEEIYSGHNVVKAFNKEESVISEFEKTNEKLYSSAWRSQFFSGMMMPIMQFVGNLGYVMVALLGGFMVIKSKIEVGDVQAFFQYIRNFTQPIQQIAQVTNMLQSSAAASERVFEFLDVEEEEQTVENPADVSHVDGNVEIRHTSFGYDPNKIIIHDFSADIKAGQKVAIVGPTGAGKTTMIKLLMRFYDVNSGEILIDGHNIKDFNRSELRELFGMVLQDTWLFHGTIMENIRYGRLDATDEEVIAAAKAAHAHHFIMSQPGGYQMVLNEETNNISQGQKQLLTIARAILADNRLLILDEATSSVDTRTEERIQKAMDNLMKGRTSFVIAHRLSTIRDADLILVMKDGDIIEQGTHKALLEAGGFYANLYNSQFEKAEAM</sequence>
<feature type="transmembrane region" description="Helical" evidence="10">
    <location>
        <begin position="92"/>
        <end position="112"/>
    </location>
</feature>
<dbReference type="InterPro" id="IPR039421">
    <property type="entry name" value="Type_1_exporter"/>
</dbReference>
<dbReference type="PROSITE" id="PS50929">
    <property type="entry name" value="ABC_TM1F"/>
    <property type="match status" value="1"/>
</dbReference>
<evidence type="ECO:0000256" key="9">
    <source>
        <dbReference type="SAM" id="MobiDB-lite"/>
    </source>
</evidence>
<dbReference type="PROSITE" id="PS50893">
    <property type="entry name" value="ABC_TRANSPORTER_2"/>
    <property type="match status" value="1"/>
</dbReference>
<dbReference type="AlphaFoldDB" id="A0A7G5MSF0"/>
<evidence type="ECO:0000256" key="7">
    <source>
        <dbReference type="ARBA" id="ARBA00022989"/>
    </source>
</evidence>
<keyword evidence="6 13" id="KW-0067">ATP-binding</keyword>
<dbReference type="GO" id="GO:0005524">
    <property type="term" value="F:ATP binding"/>
    <property type="evidence" value="ECO:0007669"/>
    <property type="project" value="UniProtKB-KW"/>
</dbReference>
<evidence type="ECO:0000256" key="1">
    <source>
        <dbReference type="ARBA" id="ARBA00004651"/>
    </source>
</evidence>
<dbReference type="GO" id="GO:0015421">
    <property type="term" value="F:ABC-type oligopeptide transporter activity"/>
    <property type="evidence" value="ECO:0007669"/>
    <property type="project" value="TreeGrafter"/>
</dbReference>
<evidence type="ECO:0000313" key="13">
    <source>
        <dbReference type="EMBL" id="QMW77543.1"/>
    </source>
</evidence>
<dbReference type="Gene3D" id="3.40.50.300">
    <property type="entry name" value="P-loop containing nucleotide triphosphate hydrolases"/>
    <property type="match status" value="1"/>
</dbReference>
<feature type="transmembrane region" description="Helical" evidence="10">
    <location>
        <begin position="197"/>
        <end position="214"/>
    </location>
</feature>
<dbReference type="SUPFAM" id="SSF90123">
    <property type="entry name" value="ABC transporter transmembrane region"/>
    <property type="match status" value="1"/>
</dbReference>
<keyword evidence="2" id="KW-0813">Transport</keyword>
<dbReference type="InterPro" id="IPR036640">
    <property type="entry name" value="ABC1_TM_sf"/>
</dbReference>
<dbReference type="Gene3D" id="1.20.1560.10">
    <property type="entry name" value="ABC transporter type 1, transmembrane domain"/>
    <property type="match status" value="1"/>
</dbReference>
<dbReference type="InterPro" id="IPR003439">
    <property type="entry name" value="ABC_transporter-like_ATP-bd"/>
</dbReference>
<feature type="transmembrane region" description="Helical" evidence="10">
    <location>
        <begin position="41"/>
        <end position="61"/>
    </location>
</feature>
<dbReference type="SMART" id="SM00382">
    <property type="entry name" value="AAA"/>
    <property type="match status" value="1"/>
</dbReference>
<evidence type="ECO:0000256" key="3">
    <source>
        <dbReference type="ARBA" id="ARBA00022475"/>
    </source>
</evidence>
<evidence type="ECO:0000256" key="10">
    <source>
        <dbReference type="SAM" id="Phobius"/>
    </source>
</evidence>
<name>A0A7G5MSF0_9FIRM</name>
<dbReference type="Pfam" id="PF00005">
    <property type="entry name" value="ABC_tran"/>
    <property type="match status" value="1"/>
</dbReference>
<evidence type="ECO:0000313" key="14">
    <source>
        <dbReference type="Proteomes" id="UP000515789"/>
    </source>
</evidence>
<dbReference type="PANTHER" id="PTHR43394:SF1">
    <property type="entry name" value="ATP-BINDING CASSETTE SUB-FAMILY B MEMBER 10, MITOCHONDRIAL"/>
    <property type="match status" value="1"/>
</dbReference>
<dbReference type="SUPFAM" id="SSF52540">
    <property type="entry name" value="P-loop containing nucleoside triphosphate hydrolases"/>
    <property type="match status" value="1"/>
</dbReference>
<dbReference type="Pfam" id="PF00664">
    <property type="entry name" value="ABC_membrane"/>
    <property type="match status" value="1"/>
</dbReference>
<dbReference type="FunFam" id="3.40.50.300:FF:000287">
    <property type="entry name" value="Multidrug ABC transporter ATP-binding protein"/>
    <property type="match status" value="1"/>
</dbReference>